<name>A0ABS8UJB5_DATST</name>
<protein>
    <recommendedName>
        <fullName evidence="1">F-box domain-containing protein</fullName>
    </recommendedName>
</protein>
<dbReference type="Proteomes" id="UP000823775">
    <property type="component" value="Unassembled WGS sequence"/>
</dbReference>
<dbReference type="Pfam" id="PF12937">
    <property type="entry name" value="F-box-like"/>
    <property type="match status" value="1"/>
</dbReference>
<dbReference type="PANTHER" id="PTHR48155:SF1">
    <property type="entry name" value="F-BOX DOMAIN-CONTAINING PROTEIN"/>
    <property type="match status" value="1"/>
</dbReference>
<feature type="domain" description="F-box" evidence="1">
    <location>
        <begin position="96"/>
        <end position="136"/>
    </location>
</feature>
<dbReference type="InterPro" id="IPR001810">
    <property type="entry name" value="F-box_dom"/>
</dbReference>
<dbReference type="Gene3D" id="1.20.1280.50">
    <property type="match status" value="1"/>
</dbReference>
<dbReference type="EMBL" id="JACEIK010002078">
    <property type="protein sequence ID" value="MCD9558914.1"/>
    <property type="molecule type" value="Genomic_DNA"/>
</dbReference>
<comment type="caution">
    <text evidence="2">The sequence shown here is derived from an EMBL/GenBank/DDBJ whole genome shotgun (WGS) entry which is preliminary data.</text>
</comment>
<proteinExistence type="predicted"/>
<evidence type="ECO:0000259" key="1">
    <source>
        <dbReference type="Pfam" id="PF12937"/>
    </source>
</evidence>
<dbReference type="SUPFAM" id="SSF81383">
    <property type="entry name" value="F-box domain"/>
    <property type="match status" value="1"/>
</dbReference>
<keyword evidence="3" id="KW-1185">Reference proteome</keyword>
<accession>A0ABS8UJB5</accession>
<organism evidence="2 3">
    <name type="scientific">Datura stramonium</name>
    <name type="common">Jimsonweed</name>
    <name type="synonym">Common thornapple</name>
    <dbReference type="NCBI Taxonomy" id="4076"/>
    <lineage>
        <taxon>Eukaryota</taxon>
        <taxon>Viridiplantae</taxon>
        <taxon>Streptophyta</taxon>
        <taxon>Embryophyta</taxon>
        <taxon>Tracheophyta</taxon>
        <taxon>Spermatophyta</taxon>
        <taxon>Magnoliopsida</taxon>
        <taxon>eudicotyledons</taxon>
        <taxon>Gunneridae</taxon>
        <taxon>Pentapetalae</taxon>
        <taxon>asterids</taxon>
        <taxon>lamiids</taxon>
        <taxon>Solanales</taxon>
        <taxon>Solanaceae</taxon>
        <taxon>Solanoideae</taxon>
        <taxon>Datureae</taxon>
        <taxon>Datura</taxon>
    </lineage>
</organism>
<sequence>MYWLKGPFNSHKKRSEVQKGHIDRLVSSRLSLWELRATHNETVRERAQLRYKGYVLLPHNQFLLKRPTTCVFMWFSCPMSNQGNHVPLSPADCAFGKLPDHLLIEIFIRVPISDWGPLSCVKKQWAHLFRQEFLWNAALLRTFPLAGHVNRWPGPIPQGSSKRRYTALYASKQIFSLGEKLDDEIVGHVYLFLKEQLEISKMPPLSGVLHGTIIDQFIACGKSRDMAHELASIIWLAVVDNLEENEQTFNLLKRLASEGDVILPFPYSRSYKVQWRVFERLFTDFRDCLNHVEYCDLLACAKQKFQPVPSVWLGY</sequence>
<dbReference type="InterPro" id="IPR036047">
    <property type="entry name" value="F-box-like_dom_sf"/>
</dbReference>
<dbReference type="PANTHER" id="PTHR48155">
    <property type="entry name" value="OS09G0497600 PROTEIN"/>
    <property type="match status" value="1"/>
</dbReference>
<reference evidence="2 3" key="1">
    <citation type="journal article" date="2021" name="BMC Genomics">
        <title>Datura genome reveals duplications of psychoactive alkaloid biosynthetic genes and high mutation rate following tissue culture.</title>
        <authorList>
            <person name="Rajewski A."/>
            <person name="Carter-House D."/>
            <person name="Stajich J."/>
            <person name="Litt A."/>
        </authorList>
    </citation>
    <scope>NUCLEOTIDE SEQUENCE [LARGE SCALE GENOMIC DNA]</scope>
    <source>
        <strain evidence="2">AR-01</strain>
    </source>
</reference>
<gene>
    <name evidence="2" type="ORF">HAX54_016605</name>
</gene>
<evidence type="ECO:0000313" key="2">
    <source>
        <dbReference type="EMBL" id="MCD9558914.1"/>
    </source>
</evidence>
<evidence type="ECO:0000313" key="3">
    <source>
        <dbReference type="Proteomes" id="UP000823775"/>
    </source>
</evidence>